<dbReference type="EMBL" id="JBHSCQ010000004">
    <property type="protein sequence ID" value="MFC4264266.1"/>
    <property type="molecule type" value="Genomic_DNA"/>
</dbReference>
<keyword evidence="2" id="KW-1185">Reference proteome</keyword>
<evidence type="ECO:0008006" key="3">
    <source>
        <dbReference type="Google" id="ProtNLM"/>
    </source>
</evidence>
<proteinExistence type="predicted"/>
<gene>
    <name evidence="1" type="ORF">ACFOW9_01460</name>
</gene>
<evidence type="ECO:0000313" key="2">
    <source>
        <dbReference type="Proteomes" id="UP001595773"/>
    </source>
</evidence>
<organism evidence="1 2">
    <name type="scientific">Arthrobacter cryoconiti</name>
    <dbReference type="NCBI Taxonomy" id="748907"/>
    <lineage>
        <taxon>Bacteria</taxon>
        <taxon>Bacillati</taxon>
        <taxon>Actinomycetota</taxon>
        <taxon>Actinomycetes</taxon>
        <taxon>Micrococcales</taxon>
        <taxon>Micrococcaceae</taxon>
        <taxon>Arthrobacter</taxon>
    </lineage>
</organism>
<comment type="caution">
    <text evidence="1">The sequence shown here is derived from an EMBL/GenBank/DDBJ whole genome shotgun (WGS) entry which is preliminary data.</text>
</comment>
<dbReference type="Proteomes" id="UP001595773">
    <property type="component" value="Unassembled WGS sequence"/>
</dbReference>
<name>A0ABV8QWN9_9MICC</name>
<reference evidence="2" key="1">
    <citation type="journal article" date="2019" name="Int. J. Syst. Evol. Microbiol.">
        <title>The Global Catalogue of Microorganisms (GCM) 10K type strain sequencing project: providing services to taxonomists for standard genome sequencing and annotation.</title>
        <authorList>
            <consortium name="The Broad Institute Genomics Platform"/>
            <consortium name="The Broad Institute Genome Sequencing Center for Infectious Disease"/>
            <person name="Wu L."/>
            <person name="Ma J."/>
        </authorList>
    </citation>
    <scope>NUCLEOTIDE SEQUENCE [LARGE SCALE GENOMIC DNA]</scope>
    <source>
        <strain evidence="2">CGMCC 1.10698</strain>
    </source>
</reference>
<sequence length="125" mass="14310">MEQKNGAVVRRSAFNYRYDTDTELRLLNELWPLVNLRKNLFLPTKKVTGYHLSSKGKTVRSYDDPRTPAQRIKDTGIMLEPQGQHIKDLYASLDLAGLTNRINEIQQRLIRLAAAKTYSQSPHAA</sequence>
<evidence type="ECO:0000313" key="1">
    <source>
        <dbReference type="EMBL" id="MFC4264266.1"/>
    </source>
</evidence>
<protein>
    <recommendedName>
        <fullName evidence="3">Transposase</fullName>
    </recommendedName>
</protein>
<accession>A0ABV8QWN9</accession>
<dbReference type="RefSeq" id="WP_230067945.1">
    <property type="nucleotide sequence ID" value="NZ_BAABLL010000001.1"/>
</dbReference>